<evidence type="ECO:0000313" key="7">
    <source>
        <dbReference type="Proteomes" id="UP001385499"/>
    </source>
</evidence>
<dbReference type="InterPro" id="IPR001638">
    <property type="entry name" value="Solute-binding_3/MltF_N"/>
</dbReference>
<comment type="caution">
    <text evidence="6">The sequence shown here is derived from an EMBL/GenBank/DDBJ whole genome shotgun (WGS) entry which is preliminary data.</text>
</comment>
<dbReference type="SUPFAM" id="SSF53850">
    <property type="entry name" value="Periplasmic binding protein-like II"/>
    <property type="match status" value="1"/>
</dbReference>
<reference evidence="6 7" key="1">
    <citation type="submission" date="2024-02" db="EMBL/GenBank/DDBJ databases">
        <title>Roseibium algae sp. nov., isolated from marine alga (Grateloupia sp.), showing potential in myo-inositol conversion.</title>
        <authorList>
            <person name="Wang Y."/>
        </authorList>
    </citation>
    <scope>NUCLEOTIDE SEQUENCE [LARGE SCALE GENOMIC DNA]</scope>
    <source>
        <strain evidence="6 7">H3510</strain>
    </source>
</reference>
<feature type="domain" description="Solute-binding protein family 3/N-terminal" evidence="5">
    <location>
        <begin position="43"/>
        <end position="265"/>
    </location>
</feature>
<feature type="signal peptide" evidence="4">
    <location>
        <begin position="1"/>
        <end position="23"/>
    </location>
</feature>
<dbReference type="RefSeq" id="WP_340277205.1">
    <property type="nucleotide sequence ID" value="NZ_JBAKIA010000021.1"/>
</dbReference>
<dbReference type="PANTHER" id="PTHR30085:SF6">
    <property type="entry name" value="ABC TRANSPORTER GLUTAMINE-BINDING PROTEIN GLNH"/>
    <property type="match status" value="1"/>
</dbReference>
<dbReference type="PANTHER" id="PTHR30085">
    <property type="entry name" value="AMINO ACID ABC TRANSPORTER PERMEASE"/>
    <property type="match status" value="1"/>
</dbReference>
<evidence type="ECO:0000259" key="5">
    <source>
        <dbReference type="SMART" id="SM00062"/>
    </source>
</evidence>
<keyword evidence="2" id="KW-0813">Transport</keyword>
<evidence type="ECO:0000256" key="3">
    <source>
        <dbReference type="ARBA" id="ARBA00022729"/>
    </source>
</evidence>
<dbReference type="Proteomes" id="UP001385499">
    <property type="component" value="Unassembled WGS sequence"/>
</dbReference>
<organism evidence="6 7">
    <name type="scientific">Roseibium algae</name>
    <dbReference type="NCBI Taxonomy" id="3123038"/>
    <lineage>
        <taxon>Bacteria</taxon>
        <taxon>Pseudomonadati</taxon>
        <taxon>Pseudomonadota</taxon>
        <taxon>Alphaproteobacteria</taxon>
        <taxon>Hyphomicrobiales</taxon>
        <taxon>Stappiaceae</taxon>
        <taxon>Roseibium</taxon>
    </lineage>
</organism>
<keyword evidence="7" id="KW-1185">Reference proteome</keyword>
<evidence type="ECO:0000313" key="6">
    <source>
        <dbReference type="EMBL" id="MEJ8476580.1"/>
    </source>
</evidence>
<keyword evidence="3 4" id="KW-0732">Signal</keyword>
<accession>A0ABU8TSP4</accession>
<evidence type="ECO:0000256" key="2">
    <source>
        <dbReference type="ARBA" id="ARBA00022448"/>
    </source>
</evidence>
<proteinExistence type="inferred from homology"/>
<dbReference type="CDD" id="cd13693">
    <property type="entry name" value="PBP2_polar_AA"/>
    <property type="match status" value="1"/>
</dbReference>
<dbReference type="Gene3D" id="3.40.190.10">
    <property type="entry name" value="Periplasmic binding protein-like II"/>
    <property type="match status" value="2"/>
</dbReference>
<sequence length="282" mass="31444">MKPLLKLFTTTAVATATTLSALASSYAASCTNDSWNKIQDRGKLVVGIKEDTKPWGFIDTDGNLVGMEADMAQEVADMLGVELQLVGVQSSNRMQLLEQGYIDLMIATMSDRDDRRKIVGAVLPNYYTSGTNILAPKALGFKDWSELEGKAVCGKQGTFYNKIIEEKYGATVVAFTGNAEAKQALRDKRCVAWVFDDSSIAADLASGEYEDFEMPLQTEDDNPWALAVPIGERDCIFGRFMAGMQYEWLRTGHLLELEKKWGIQESAFLVKQKDRFKDWLED</sequence>
<dbReference type="SMART" id="SM00062">
    <property type="entry name" value="PBPb"/>
    <property type="match status" value="1"/>
</dbReference>
<evidence type="ECO:0000256" key="1">
    <source>
        <dbReference type="ARBA" id="ARBA00010333"/>
    </source>
</evidence>
<dbReference type="InterPro" id="IPR051455">
    <property type="entry name" value="Bact_solute-bind_prot3"/>
</dbReference>
<evidence type="ECO:0000256" key="4">
    <source>
        <dbReference type="SAM" id="SignalP"/>
    </source>
</evidence>
<comment type="similarity">
    <text evidence="1">Belongs to the bacterial solute-binding protein 3 family.</text>
</comment>
<dbReference type="EMBL" id="JBAKIA010000021">
    <property type="protein sequence ID" value="MEJ8476580.1"/>
    <property type="molecule type" value="Genomic_DNA"/>
</dbReference>
<dbReference type="Pfam" id="PF00497">
    <property type="entry name" value="SBP_bac_3"/>
    <property type="match status" value="1"/>
</dbReference>
<protein>
    <submittedName>
        <fullName evidence="6">Transporter substrate-binding domain-containing protein</fullName>
    </submittedName>
</protein>
<feature type="chain" id="PRO_5046591799" evidence="4">
    <location>
        <begin position="24"/>
        <end position="282"/>
    </location>
</feature>
<name>A0ABU8TSP4_9HYPH</name>
<gene>
    <name evidence="6" type="ORF">V6575_21040</name>
</gene>